<keyword evidence="3" id="KW-0238">DNA-binding</keyword>
<dbReference type="InterPro" id="IPR050639">
    <property type="entry name" value="SSR_resolvase"/>
</dbReference>
<keyword evidence="2" id="KW-0229">DNA integration</keyword>
<dbReference type="PROSITE" id="PS00398">
    <property type="entry name" value="RECOMBINASES_2"/>
    <property type="match status" value="1"/>
</dbReference>
<dbReference type="InterPro" id="IPR006120">
    <property type="entry name" value="Resolvase_HTH_dom"/>
</dbReference>
<name>A0A348G3T2_9HYPH</name>
<dbReference type="EMBL" id="AP018907">
    <property type="protein sequence ID" value="BBF94215.1"/>
    <property type="molecule type" value="Genomic_DNA"/>
</dbReference>
<dbReference type="PANTHER" id="PTHR30461:SF26">
    <property type="entry name" value="RESOLVASE HOMOLOG YNEB"/>
    <property type="match status" value="1"/>
</dbReference>
<dbReference type="KEGG" id="blag:BLTE_29000"/>
<keyword evidence="8" id="KW-1185">Reference proteome</keyword>
<dbReference type="RefSeq" id="WP_126401345.1">
    <property type="nucleotide sequence ID" value="NZ_AP018907.1"/>
</dbReference>
<dbReference type="Pfam" id="PF00239">
    <property type="entry name" value="Resolvase"/>
    <property type="match status" value="1"/>
</dbReference>
<evidence type="ECO:0000256" key="3">
    <source>
        <dbReference type="ARBA" id="ARBA00023125"/>
    </source>
</evidence>
<dbReference type="GO" id="GO:0015074">
    <property type="term" value="P:DNA integration"/>
    <property type="evidence" value="ECO:0007669"/>
    <property type="project" value="UniProtKB-KW"/>
</dbReference>
<sequence>MLIGYARTSTTEQEAGLDAQLRDLTAAGCERVFSERVSSVAPRAELEAALAFVRDGDTLVVTKLDRLARTVTKAWEVVERLEAKGVGLRILSLGGDTVDTRSATGKLILTIFAGFAQFEREMMLERQREGITKAKAEGRYKGRKPTARAKAEEARRLHAEGKTITEVAKALGIGRASVYRAIA</sequence>
<dbReference type="GO" id="GO:0003677">
    <property type="term" value="F:DNA binding"/>
    <property type="evidence" value="ECO:0007669"/>
    <property type="project" value="UniProtKB-KW"/>
</dbReference>
<dbReference type="OrthoDB" id="9800103at2"/>
<dbReference type="Proteomes" id="UP000266934">
    <property type="component" value="Chromosome"/>
</dbReference>
<dbReference type="PROSITE" id="PS51736">
    <property type="entry name" value="RECOMBINASES_3"/>
    <property type="match status" value="1"/>
</dbReference>
<dbReference type="CDD" id="cd03768">
    <property type="entry name" value="SR_ResInv"/>
    <property type="match status" value="1"/>
</dbReference>
<dbReference type="AlphaFoldDB" id="A0A348G3T2"/>
<evidence type="ECO:0000313" key="7">
    <source>
        <dbReference type="EMBL" id="BBF94215.1"/>
    </source>
</evidence>
<feature type="domain" description="Resolvase/invertase-type recombinase catalytic" evidence="6">
    <location>
        <begin position="1"/>
        <end position="138"/>
    </location>
</feature>
<evidence type="ECO:0000256" key="1">
    <source>
        <dbReference type="ARBA" id="ARBA00009913"/>
    </source>
</evidence>
<feature type="active site" description="O-(5'-phospho-DNA)-serine intermediate" evidence="5">
    <location>
        <position position="9"/>
    </location>
</feature>
<dbReference type="InterPro" id="IPR006119">
    <property type="entry name" value="Resolv_N"/>
</dbReference>
<dbReference type="Gene3D" id="1.10.10.60">
    <property type="entry name" value="Homeodomain-like"/>
    <property type="match status" value="1"/>
</dbReference>
<dbReference type="Pfam" id="PF02796">
    <property type="entry name" value="HTH_7"/>
    <property type="match status" value="1"/>
</dbReference>
<reference evidence="7 8" key="1">
    <citation type="submission" date="2018-08" db="EMBL/GenBank/DDBJ databases">
        <title>Complete genome sequencing of Blastochloris tepida GI.</title>
        <authorList>
            <person name="Tsukatani Y."/>
            <person name="Mori H."/>
        </authorList>
    </citation>
    <scope>NUCLEOTIDE SEQUENCE [LARGE SCALE GENOMIC DNA]</scope>
    <source>
        <strain evidence="7 8">GI</strain>
    </source>
</reference>
<dbReference type="InterPro" id="IPR036162">
    <property type="entry name" value="Resolvase-like_N_sf"/>
</dbReference>
<dbReference type="GO" id="GO:0000150">
    <property type="term" value="F:DNA strand exchange activity"/>
    <property type="evidence" value="ECO:0007669"/>
    <property type="project" value="InterPro"/>
</dbReference>
<gene>
    <name evidence="7" type="ORF">BLTE_29000</name>
</gene>
<keyword evidence="4" id="KW-0233">DNA recombination</keyword>
<dbReference type="SUPFAM" id="SSF46689">
    <property type="entry name" value="Homeodomain-like"/>
    <property type="match status" value="1"/>
</dbReference>
<dbReference type="PANTHER" id="PTHR30461">
    <property type="entry name" value="DNA-INVERTASE FROM LAMBDOID PROPHAGE"/>
    <property type="match status" value="1"/>
</dbReference>
<dbReference type="SUPFAM" id="SSF53041">
    <property type="entry name" value="Resolvase-like"/>
    <property type="match status" value="1"/>
</dbReference>
<dbReference type="Gene3D" id="3.40.50.1390">
    <property type="entry name" value="Resolvase, N-terminal catalytic domain"/>
    <property type="match status" value="1"/>
</dbReference>
<dbReference type="InterPro" id="IPR006118">
    <property type="entry name" value="Recombinase_CS"/>
</dbReference>
<evidence type="ECO:0000259" key="6">
    <source>
        <dbReference type="PROSITE" id="PS51736"/>
    </source>
</evidence>
<dbReference type="SMART" id="SM00857">
    <property type="entry name" value="Resolvase"/>
    <property type="match status" value="1"/>
</dbReference>
<evidence type="ECO:0000256" key="5">
    <source>
        <dbReference type="PIRSR" id="PIRSR606118-50"/>
    </source>
</evidence>
<evidence type="ECO:0000256" key="4">
    <source>
        <dbReference type="ARBA" id="ARBA00023172"/>
    </source>
</evidence>
<dbReference type="InterPro" id="IPR009057">
    <property type="entry name" value="Homeodomain-like_sf"/>
</dbReference>
<evidence type="ECO:0000256" key="2">
    <source>
        <dbReference type="ARBA" id="ARBA00022908"/>
    </source>
</evidence>
<protein>
    <submittedName>
        <fullName evidence="7">Integrase</fullName>
    </submittedName>
</protein>
<organism evidence="7 8">
    <name type="scientific">Blastochloris tepida</name>
    <dbReference type="NCBI Taxonomy" id="2233851"/>
    <lineage>
        <taxon>Bacteria</taxon>
        <taxon>Pseudomonadati</taxon>
        <taxon>Pseudomonadota</taxon>
        <taxon>Alphaproteobacteria</taxon>
        <taxon>Hyphomicrobiales</taxon>
        <taxon>Blastochloridaceae</taxon>
        <taxon>Blastochloris</taxon>
    </lineage>
</organism>
<dbReference type="CDD" id="cd00569">
    <property type="entry name" value="HTH_Hin_like"/>
    <property type="match status" value="1"/>
</dbReference>
<accession>A0A348G3T2</accession>
<evidence type="ECO:0000313" key="8">
    <source>
        <dbReference type="Proteomes" id="UP000266934"/>
    </source>
</evidence>
<comment type="similarity">
    <text evidence="1">Belongs to the site-specific recombinase resolvase family.</text>
</comment>
<proteinExistence type="inferred from homology"/>